<dbReference type="Proteomes" id="UP000616143">
    <property type="component" value="Unassembled WGS sequence"/>
</dbReference>
<dbReference type="NCBIfam" id="NF002017">
    <property type="entry name" value="PRK00823.1-2"/>
    <property type="match status" value="1"/>
</dbReference>
<reference evidence="6" key="1">
    <citation type="journal article" date="2014" name="Int. J. Syst. Evol. Microbiol.">
        <title>Complete genome sequence of Corynebacterium casei LMG S-19264T (=DSM 44701T), isolated from a smear-ripened cheese.</title>
        <authorList>
            <consortium name="US DOE Joint Genome Institute (JGI-PGF)"/>
            <person name="Walter F."/>
            <person name="Albersmeier A."/>
            <person name="Kalinowski J."/>
            <person name="Ruckert C."/>
        </authorList>
    </citation>
    <scope>NUCLEOTIDE SEQUENCE</scope>
    <source>
        <strain evidence="6">JCM 31740</strain>
    </source>
</reference>
<name>A0A348B707_9CREN</name>
<comment type="catalytic activity">
    <reaction evidence="1 4">
        <text>(4aS,6R)-4a-hydroxy-L-erythro-5,6,7,8-tetrahydrobiopterin = (6R)-L-erythro-6,7-dihydrobiopterin + H2O</text>
        <dbReference type="Rhea" id="RHEA:11920"/>
        <dbReference type="ChEBI" id="CHEBI:15377"/>
        <dbReference type="ChEBI" id="CHEBI:15642"/>
        <dbReference type="ChEBI" id="CHEBI:43120"/>
        <dbReference type="EC" id="4.2.1.96"/>
    </reaction>
</comment>
<reference evidence="6" key="4">
    <citation type="submission" date="2020-09" db="EMBL/GenBank/DDBJ databases">
        <authorList>
            <person name="Sun Q."/>
            <person name="Ohkuma M."/>
        </authorList>
    </citation>
    <scope>NUCLEOTIDE SEQUENCE</scope>
    <source>
        <strain evidence="6">JCM 31740</strain>
    </source>
</reference>
<evidence type="ECO:0000313" key="7">
    <source>
        <dbReference type="Proteomes" id="UP000276741"/>
    </source>
</evidence>
<reference evidence="7" key="2">
    <citation type="submission" date="2018-04" db="EMBL/GenBank/DDBJ databases">
        <title>Complete genome sequence of Sulfodiicoccus acidiphilus strain HS-1.</title>
        <authorList>
            <person name="Sakai H.D."/>
            <person name="Kurosawa N."/>
        </authorList>
    </citation>
    <scope>NUCLEOTIDE SEQUENCE [LARGE SCALE GENOMIC DNA]</scope>
    <source>
        <strain evidence="7">HS-1</strain>
    </source>
</reference>
<dbReference type="Pfam" id="PF01329">
    <property type="entry name" value="Pterin_4a"/>
    <property type="match status" value="1"/>
</dbReference>
<evidence type="ECO:0000256" key="1">
    <source>
        <dbReference type="ARBA" id="ARBA00001554"/>
    </source>
</evidence>
<comment type="similarity">
    <text evidence="2 4">Belongs to the pterin-4-alpha-carbinolamine dehydratase family.</text>
</comment>
<evidence type="ECO:0000313" key="5">
    <source>
        <dbReference type="EMBL" id="BBD73959.1"/>
    </source>
</evidence>
<dbReference type="GO" id="GO:0006729">
    <property type="term" value="P:tetrahydrobiopterin biosynthetic process"/>
    <property type="evidence" value="ECO:0007669"/>
    <property type="project" value="InterPro"/>
</dbReference>
<dbReference type="Proteomes" id="UP000276741">
    <property type="component" value="Chromosome"/>
</dbReference>
<keyword evidence="7" id="KW-1185">Reference proteome</keyword>
<dbReference type="PANTHER" id="PTHR12599">
    <property type="entry name" value="PTERIN-4-ALPHA-CARBINOLAMINE DEHYDRATASE"/>
    <property type="match status" value="1"/>
</dbReference>
<protein>
    <recommendedName>
        <fullName evidence="4">Putative pterin-4-alpha-carbinolamine dehydratase</fullName>
        <shortName evidence="4">PHS</shortName>
        <ecNumber evidence="4">4.2.1.96</ecNumber>
    </recommendedName>
    <alternativeName>
        <fullName evidence="4">4-alpha-hydroxy-tetrahydropterin dehydratase</fullName>
    </alternativeName>
    <alternativeName>
        <fullName evidence="4">Pterin carbinolamine dehydratase</fullName>
        <shortName evidence="4">PCD</shortName>
    </alternativeName>
</protein>
<dbReference type="GO" id="GO:0008124">
    <property type="term" value="F:4-alpha-hydroxytetrahydrobiopterin dehydratase activity"/>
    <property type="evidence" value="ECO:0007669"/>
    <property type="project" value="UniProtKB-UniRule"/>
</dbReference>
<organism evidence="5 7">
    <name type="scientific">Sulfodiicoccus acidiphilus</name>
    <dbReference type="NCBI Taxonomy" id="1670455"/>
    <lineage>
        <taxon>Archaea</taxon>
        <taxon>Thermoproteota</taxon>
        <taxon>Thermoprotei</taxon>
        <taxon>Sulfolobales</taxon>
        <taxon>Sulfolobaceae</taxon>
        <taxon>Sulfodiicoccus</taxon>
    </lineage>
</organism>
<accession>A0A348B707</accession>
<dbReference type="EC" id="4.2.1.96" evidence="4"/>
<dbReference type="AlphaFoldDB" id="A0A348B707"/>
<evidence type="ECO:0000256" key="3">
    <source>
        <dbReference type="ARBA" id="ARBA00023239"/>
    </source>
</evidence>
<dbReference type="InterPro" id="IPR036428">
    <property type="entry name" value="PCD_sf"/>
</dbReference>
<sequence>MEKLSDQEVRARLSNLPGWALVNGKLRKEFTFSDFDGSVEFIRKVAPIADSMDHHPDVCVYYNKVIVELYTHDAGGLTDLDFRLAERLNSLGS</sequence>
<dbReference type="SUPFAM" id="SSF55248">
    <property type="entry name" value="PCD-like"/>
    <property type="match status" value="1"/>
</dbReference>
<gene>
    <name evidence="6" type="ORF">GCM10007116_19840</name>
    <name evidence="5" type="ORF">HS1genome_2348</name>
</gene>
<dbReference type="EMBL" id="BMQS01000023">
    <property type="protein sequence ID" value="GGU02779.1"/>
    <property type="molecule type" value="Genomic_DNA"/>
</dbReference>
<dbReference type="InterPro" id="IPR001533">
    <property type="entry name" value="Pterin_deHydtase"/>
</dbReference>
<dbReference type="CDD" id="cd00488">
    <property type="entry name" value="PCD_DCoH"/>
    <property type="match status" value="1"/>
</dbReference>
<evidence type="ECO:0000313" key="6">
    <source>
        <dbReference type="EMBL" id="GGU02779.1"/>
    </source>
</evidence>
<evidence type="ECO:0000256" key="2">
    <source>
        <dbReference type="ARBA" id="ARBA00006472"/>
    </source>
</evidence>
<dbReference type="KEGG" id="sacd:HS1genome_2348"/>
<dbReference type="HAMAP" id="MF_00434">
    <property type="entry name" value="Pterin_4_alpha"/>
    <property type="match status" value="1"/>
</dbReference>
<dbReference type="Gene3D" id="3.30.1360.20">
    <property type="entry name" value="Transcriptional coactivator/pterin dehydratase"/>
    <property type="match status" value="1"/>
</dbReference>
<dbReference type="EMBL" id="AP018553">
    <property type="protein sequence ID" value="BBD73959.1"/>
    <property type="molecule type" value="Genomic_DNA"/>
</dbReference>
<dbReference type="RefSeq" id="WP_126451187.1">
    <property type="nucleotide sequence ID" value="NZ_AP018553.1"/>
</dbReference>
<evidence type="ECO:0000256" key="4">
    <source>
        <dbReference type="HAMAP-Rule" id="MF_00434"/>
    </source>
</evidence>
<dbReference type="PANTHER" id="PTHR12599:SF0">
    <property type="entry name" value="PTERIN-4-ALPHA-CARBINOLAMINE DEHYDRATASE"/>
    <property type="match status" value="1"/>
</dbReference>
<dbReference type="GeneID" id="38667800"/>
<dbReference type="OrthoDB" id="10495at2157"/>
<reference evidence="5" key="3">
    <citation type="journal article" date="2019" name="BMC Res. Notes">
        <title>Complete genome sequence of the Sulfodiicoccus acidiphilus strain HS-1T, the first crenarchaeon that lacks polB3, isolated from an acidic hot spring in Ohwaku-dani, Hakone, Japan.</title>
        <authorList>
            <person name="Sakai H.D."/>
            <person name="Kurosawa N."/>
        </authorList>
    </citation>
    <scope>NUCLEOTIDE SEQUENCE</scope>
    <source>
        <strain evidence="5">HS-1</strain>
    </source>
</reference>
<proteinExistence type="inferred from homology"/>
<keyword evidence="3 4" id="KW-0456">Lyase</keyword>